<keyword evidence="3" id="KW-0012">Acyltransferase</keyword>
<dbReference type="PANTHER" id="PTHR22589:SF67">
    <property type="entry name" value="PEROXISOMAL CARNITINE O-OCTANOYLTRANSFERASE"/>
    <property type="match status" value="1"/>
</dbReference>
<dbReference type="AlphaFoldDB" id="A0AA36DNI6"/>
<evidence type="ECO:0000259" key="5">
    <source>
        <dbReference type="Pfam" id="PF00755"/>
    </source>
</evidence>
<evidence type="ECO:0000313" key="7">
    <source>
        <dbReference type="Proteomes" id="UP001176961"/>
    </source>
</evidence>
<protein>
    <recommendedName>
        <fullName evidence="5">Choline/carnitine acyltransferase domain-containing protein</fullName>
    </recommendedName>
</protein>
<dbReference type="InterPro" id="IPR042231">
    <property type="entry name" value="Cho/carn_acyl_trans_2"/>
</dbReference>
<dbReference type="SUPFAM" id="SSF52777">
    <property type="entry name" value="CoA-dependent acyltransferases"/>
    <property type="match status" value="2"/>
</dbReference>
<evidence type="ECO:0000313" key="6">
    <source>
        <dbReference type="EMBL" id="CAJ0589723.1"/>
    </source>
</evidence>
<gene>
    <name evidence="6" type="ORF">CYNAS_LOCUS1706</name>
</gene>
<dbReference type="GO" id="GO:0008458">
    <property type="term" value="F:carnitine O-octanoyltransferase activity"/>
    <property type="evidence" value="ECO:0007669"/>
    <property type="project" value="TreeGrafter"/>
</dbReference>
<evidence type="ECO:0000256" key="4">
    <source>
        <dbReference type="PIRSR" id="PIRSR600542-1"/>
    </source>
</evidence>
<dbReference type="PANTHER" id="PTHR22589">
    <property type="entry name" value="CARNITINE O-ACYLTRANSFERASE"/>
    <property type="match status" value="1"/>
</dbReference>
<dbReference type="PROSITE" id="PS00439">
    <property type="entry name" value="ACYLTRANSF_C_1"/>
    <property type="match status" value="1"/>
</dbReference>
<dbReference type="Pfam" id="PF00755">
    <property type="entry name" value="Carn_acyltransf"/>
    <property type="match status" value="1"/>
</dbReference>
<organism evidence="6 7">
    <name type="scientific">Cylicocyclus nassatus</name>
    <name type="common">Nematode worm</name>
    <dbReference type="NCBI Taxonomy" id="53992"/>
    <lineage>
        <taxon>Eukaryota</taxon>
        <taxon>Metazoa</taxon>
        <taxon>Ecdysozoa</taxon>
        <taxon>Nematoda</taxon>
        <taxon>Chromadorea</taxon>
        <taxon>Rhabditida</taxon>
        <taxon>Rhabditina</taxon>
        <taxon>Rhabditomorpha</taxon>
        <taxon>Strongyloidea</taxon>
        <taxon>Strongylidae</taxon>
        <taxon>Cylicocyclus</taxon>
    </lineage>
</organism>
<evidence type="ECO:0000256" key="3">
    <source>
        <dbReference type="ARBA" id="ARBA00023315"/>
    </source>
</evidence>
<reference evidence="6" key="1">
    <citation type="submission" date="2023-07" db="EMBL/GenBank/DDBJ databases">
        <authorList>
            <consortium name="CYATHOMIX"/>
        </authorList>
    </citation>
    <scope>NUCLEOTIDE SEQUENCE</scope>
    <source>
        <strain evidence="6">N/A</strain>
    </source>
</reference>
<evidence type="ECO:0000256" key="2">
    <source>
        <dbReference type="ARBA" id="ARBA00022679"/>
    </source>
</evidence>
<dbReference type="GO" id="GO:0005777">
    <property type="term" value="C:peroxisome"/>
    <property type="evidence" value="ECO:0007669"/>
    <property type="project" value="TreeGrafter"/>
</dbReference>
<dbReference type="Gene3D" id="3.30.559.70">
    <property type="entry name" value="Choline/Carnitine o-acyltransferase, domain 2"/>
    <property type="match status" value="1"/>
</dbReference>
<dbReference type="InterPro" id="IPR023213">
    <property type="entry name" value="CAT-like_dom_sf"/>
</dbReference>
<keyword evidence="2" id="KW-0808">Transferase</keyword>
<dbReference type="EMBL" id="CATQJL010000001">
    <property type="protein sequence ID" value="CAJ0589723.1"/>
    <property type="molecule type" value="Genomic_DNA"/>
</dbReference>
<evidence type="ECO:0000256" key="1">
    <source>
        <dbReference type="ARBA" id="ARBA00005232"/>
    </source>
</evidence>
<name>A0AA36DNI6_CYLNA</name>
<comment type="caution">
    <text evidence="6">The sequence shown here is derived from an EMBL/GenBank/DDBJ whole genome shotgun (WGS) entry which is preliminary data.</text>
</comment>
<proteinExistence type="inferred from homology"/>
<dbReference type="InterPro" id="IPR039551">
    <property type="entry name" value="Cho/carn_acyl_trans"/>
</dbReference>
<dbReference type="Proteomes" id="UP001176961">
    <property type="component" value="Unassembled WGS sequence"/>
</dbReference>
<feature type="domain" description="Choline/carnitine acyltransferase" evidence="5">
    <location>
        <begin position="13"/>
        <end position="582"/>
    </location>
</feature>
<dbReference type="InterPro" id="IPR000542">
    <property type="entry name" value="Carn_acyl_trans"/>
</dbReference>
<feature type="active site" description="Proton acceptor" evidence="4">
    <location>
        <position position="307"/>
    </location>
</feature>
<sequence>MTTFSKQNDLPSLPVPELDETLDKYLRSATVLLNDEQKRTTTQAVEEFRSSKLAKQLQDALVKRSQEMRNWLEDWWYDAYNEIREPLIPYVSLASGNTFWTALEGSQICRAAEDIYYWMQFWEKIRKGTLPQTVSRGVVWDMHQYYCLFNSCRVPEIPRDKIYRYFKTEAEGDCPTHITVLCRGNIWRVEMVRNGTLRTPDELHHVLTYIDKNSKEKEYCIATLTADKRDTWAQVRASLIASSDRNKQNIKSIEESCFCLTLTDSTYSTVSEQLHASLMGESRMQWADKSVNIIISKDGRIYIQGEHSNADAIVIMQGGDDATARSRKEIWQPKDVPFDKPELLEFDLSPSHIRSIKHADKIFKKLSQAVRVDTVLFEKYGNNLIRQAKLYTDTIIQIALQLSFLKTHGRFAPIYETASTRKFYHGRTETVRGCTHEMVAFGRSVLGGKRKEEQRRLFTAAYDAHNKLMEDCMNGRGVDRHLYGLRKTLETFSKGCSPKMETPKIFTDEGWRISGGDGNFLLSTSFIGYMPQNDEVAGYGYVSAMRPDGYGTFYRIGRNKIQFTISDWHPSKSNLTEYGENIKWALDKLSEFFAVDTPSKL</sequence>
<accession>A0AA36DNI6</accession>
<dbReference type="Gene3D" id="3.30.559.10">
    <property type="entry name" value="Chloramphenicol acetyltransferase-like domain"/>
    <property type="match status" value="1"/>
</dbReference>
<keyword evidence="7" id="KW-1185">Reference proteome</keyword>
<comment type="similarity">
    <text evidence="1">Belongs to the carnitine/choline acetyltransferase family.</text>
</comment>